<name>A0A1C7NF60_9FUNG</name>
<keyword evidence="3" id="KW-0732">Signal</keyword>
<keyword evidence="4" id="KW-0378">Hydrolase</keyword>
<dbReference type="AlphaFoldDB" id="A0A1C7NF60"/>
<comment type="caution">
    <text evidence="7">The sequence shown here is derived from an EMBL/GenBank/DDBJ whole genome shotgun (WGS) entry which is preliminary data.</text>
</comment>
<evidence type="ECO:0000256" key="2">
    <source>
        <dbReference type="ARBA" id="ARBA00022723"/>
    </source>
</evidence>
<dbReference type="Gene3D" id="3.20.20.370">
    <property type="entry name" value="Glycoside hydrolase/deacetylase"/>
    <property type="match status" value="1"/>
</dbReference>
<dbReference type="SUPFAM" id="SSF88713">
    <property type="entry name" value="Glycoside hydrolase/deacetylase"/>
    <property type="match status" value="1"/>
</dbReference>
<keyword evidence="5" id="KW-0119">Carbohydrate metabolism</keyword>
<evidence type="ECO:0000256" key="5">
    <source>
        <dbReference type="ARBA" id="ARBA00023277"/>
    </source>
</evidence>
<dbReference type="PANTHER" id="PTHR46471:SF2">
    <property type="entry name" value="CHITIN DEACETYLASE-RELATED"/>
    <property type="match status" value="1"/>
</dbReference>
<organism evidence="7 8">
    <name type="scientific">Choanephora cucurbitarum</name>
    <dbReference type="NCBI Taxonomy" id="101091"/>
    <lineage>
        <taxon>Eukaryota</taxon>
        <taxon>Fungi</taxon>
        <taxon>Fungi incertae sedis</taxon>
        <taxon>Mucoromycota</taxon>
        <taxon>Mucoromycotina</taxon>
        <taxon>Mucoromycetes</taxon>
        <taxon>Mucorales</taxon>
        <taxon>Mucorineae</taxon>
        <taxon>Choanephoraceae</taxon>
        <taxon>Choanephoroideae</taxon>
        <taxon>Choanephora</taxon>
    </lineage>
</organism>
<dbReference type="InterPro" id="IPR011330">
    <property type="entry name" value="Glyco_hydro/deAcase_b/a-brl"/>
</dbReference>
<sequence length="220" mass="24607">MLLLVNSYVSAQNAITYCKPGYVALTFDDGPNVYTGYLLDVLSQENVPATFFVNGENFLSLDDDEAKKVLLRAHKEGHQIASHTWSHKDLTTISGREFDSEVNALENAVSRIIGERTAFIRPPYGSTNDRVQKRLTTMGYKVALWSTDTQDYLTHDLESETTNIKESLNTEASENGPIVLSHDVHQQTAHELAGEMIRIFKEKGFKFATVAQCVDASPYK</sequence>
<gene>
    <name evidence="7" type="primary">pgdA_1</name>
    <name evidence="7" type="ORF">A0J61_04254</name>
</gene>
<dbReference type="CDD" id="cd10951">
    <property type="entry name" value="CE4_ClCDA_like"/>
    <property type="match status" value="1"/>
</dbReference>
<accession>A0A1C7NF60</accession>
<keyword evidence="8" id="KW-1185">Reference proteome</keyword>
<evidence type="ECO:0000313" key="8">
    <source>
        <dbReference type="Proteomes" id="UP000093000"/>
    </source>
</evidence>
<protein>
    <submittedName>
        <fullName evidence="7">Peptidoglycan-N-acetylglucosamine deacetylase</fullName>
    </submittedName>
</protein>
<evidence type="ECO:0000313" key="7">
    <source>
        <dbReference type="EMBL" id="OBZ87688.1"/>
    </source>
</evidence>
<dbReference type="GO" id="GO:0005975">
    <property type="term" value="P:carbohydrate metabolic process"/>
    <property type="evidence" value="ECO:0007669"/>
    <property type="project" value="InterPro"/>
</dbReference>
<dbReference type="OrthoDB" id="407355at2759"/>
<dbReference type="EMBL" id="LUGH01000204">
    <property type="protein sequence ID" value="OBZ87688.1"/>
    <property type="molecule type" value="Genomic_DNA"/>
</dbReference>
<feature type="domain" description="NodB homology" evidence="6">
    <location>
        <begin position="21"/>
        <end position="208"/>
    </location>
</feature>
<comment type="cofactor">
    <cofactor evidence="1">
        <name>Co(2+)</name>
        <dbReference type="ChEBI" id="CHEBI:48828"/>
    </cofactor>
</comment>
<dbReference type="STRING" id="101091.A0A1C7NF60"/>
<evidence type="ECO:0000256" key="1">
    <source>
        <dbReference type="ARBA" id="ARBA00001941"/>
    </source>
</evidence>
<dbReference type="InterPro" id="IPR002509">
    <property type="entry name" value="NODB_dom"/>
</dbReference>
<evidence type="ECO:0000256" key="4">
    <source>
        <dbReference type="ARBA" id="ARBA00022801"/>
    </source>
</evidence>
<reference evidence="7 8" key="1">
    <citation type="submission" date="2016-03" db="EMBL/GenBank/DDBJ databases">
        <title>Choanephora cucurbitarum.</title>
        <authorList>
            <person name="Min B."/>
            <person name="Park H."/>
            <person name="Park J.-H."/>
            <person name="Shin H.-D."/>
            <person name="Choi I.-G."/>
        </authorList>
    </citation>
    <scope>NUCLEOTIDE SEQUENCE [LARGE SCALE GENOMIC DNA]</scope>
    <source>
        <strain evidence="7 8">KUS-F28377</strain>
    </source>
</reference>
<dbReference type="GO" id="GO:0046872">
    <property type="term" value="F:metal ion binding"/>
    <property type="evidence" value="ECO:0007669"/>
    <property type="project" value="UniProtKB-KW"/>
</dbReference>
<dbReference type="InParanoid" id="A0A1C7NF60"/>
<proteinExistence type="predicted"/>
<dbReference type="PANTHER" id="PTHR46471">
    <property type="entry name" value="CHITIN DEACETYLASE"/>
    <property type="match status" value="1"/>
</dbReference>
<dbReference type="Proteomes" id="UP000093000">
    <property type="component" value="Unassembled WGS sequence"/>
</dbReference>
<dbReference type="PROSITE" id="PS51677">
    <property type="entry name" value="NODB"/>
    <property type="match status" value="1"/>
</dbReference>
<evidence type="ECO:0000256" key="3">
    <source>
        <dbReference type="ARBA" id="ARBA00022729"/>
    </source>
</evidence>
<dbReference type="GO" id="GO:0016810">
    <property type="term" value="F:hydrolase activity, acting on carbon-nitrogen (but not peptide) bonds"/>
    <property type="evidence" value="ECO:0007669"/>
    <property type="project" value="InterPro"/>
</dbReference>
<evidence type="ECO:0000259" key="6">
    <source>
        <dbReference type="PROSITE" id="PS51677"/>
    </source>
</evidence>
<keyword evidence="2" id="KW-0479">Metal-binding</keyword>
<dbReference type="Pfam" id="PF01522">
    <property type="entry name" value="Polysacc_deac_1"/>
    <property type="match status" value="1"/>
</dbReference>